<dbReference type="SMART" id="SM00911">
    <property type="entry name" value="HWE_HK"/>
    <property type="match status" value="1"/>
</dbReference>
<keyword evidence="5" id="KW-0547">Nucleotide-binding</keyword>
<dbReference type="Gene3D" id="3.30.450.20">
    <property type="entry name" value="PAS domain"/>
    <property type="match status" value="1"/>
</dbReference>
<feature type="domain" description="PAS" evidence="8">
    <location>
        <begin position="47"/>
        <end position="104"/>
    </location>
</feature>
<dbReference type="Proteomes" id="UP000317078">
    <property type="component" value="Unassembled WGS sequence"/>
</dbReference>
<evidence type="ECO:0000259" key="8">
    <source>
        <dbReference type="PROSITE" id="PS50112"/>
    </source>
</evidence>
<dbReference type="Pfam" id="PF07536">
    <property type="entry name" value="HWE_HK"/>
    <property type="match status" value="1"/>
</dbReference>
<dbReference type="InterPro" id="IPR036890">
    <property type="entry name" value="HATPase_C_sf"/>
</dbReference>
<keyword evidence="3" id="KW-0597">Phosphoprotein</keyword>
<proteinExistence type="predicted"/>
<keyword evidence="4" id="KW-0808">Transferase</keyword>
<evidence type="ECO:0000256" key="2">
    <source>
        <dbReference type="ARBA" id="ARBA00012438"/>
    </source>
</evidence>
<dbReference type="GO" id="GO:0005524">
    <property type="term" value="F:ATP binding"/>
    <property type="evidence" value="ECO:0007669"/>
    <property type="project" value="UniProtKB-KW"/>
</dbReference>
<sequence>MSDPGEKGWAERRVAVLEAENARLRSLLAAAGLDAGGDAAAETGLRAAARFRALADTIPNLVWRSRAGGQWVWASPNWLSYTGQTAEESRGQGWLAAIHPDDREAAGKAWAQAEASGHFEIEHRILRASDGAWRLHQSRCDQVRGGVEPVQEERPPEWVGVSADVEDLRRLQGEQCTLLLEVQHRTRNLLAVVRTMAQHSLPATPERDDFGARLAAMGRVQGFLARTGAWAVPLRDLVEAELRALGGGEAGKAEVTGPKVNLPGQVVQPLALALHELAVNAAKHGAIAQSAGQLAVVWWLEDEGRIRRLVIEWREQGVAMPPDPSARRFGRRVIERTVPYQLGGEARMELSPDGVRCRLALPLIEREVPARPL</sequence>
<evidence type="ECO:0000313" key="10">
    <source>
        <dbReference type="Proteomes" id="UP000317078"/>
    </source>
</evidence>
<dbReference type="SMART" id="SM00091">
    <property type="entry name" value="PAS"/>
    <property type="match status" value="1"/>
</dbReference>
<dbReference type="InterPro" id="IPR035965">
    <property type="entry name" value="PAS-like_dom_sf"/>
</dbReference>
<keyword evidence="6" id="KW-0418">Kinase</keyword>
<dbReference type="AlphaFoldDB" id="A0A502GBA6"/>
<evidence type="ECO:0000256" key="6">
    <source>
        <dbReference type="ARBA" id="ARBA00022777"/>
    </source>
</evidence>
<comment type="catalytic activity">
    <reaction evidence="1">
        <text>ATP + protein L-histidine = ADP + protein N-phospho-L-histidine.</text>
        <dbReference type="EC" id="2.7.13.3"/>
    </reaction>
</comment>
<accession>A0A502GBA6</accession>
<evidence type="ECO:0000256" key="4">
    <source>
        <dbReference type="ARBA" id="ARBA00022679"/>
    </source>
</evidence>
<dbReference type="NCBIfam" id="TIGR00229">
    <property type="entry name" value="sensory_box"/>
    <property type="match status" value="1"/>
</dbReference>
<dbReference type="EC" id="2.7.13.3" evidence="2"/>
<protein>
    <recommendedName>
        <fullName evidence="2">histidine kinase</fullName>
        <ecNumber evidence="2">2.7.13.3</ecNumber>
    </recommendedName>
</protein>
<gene>
    <name evidence="9" type="ORF">EAH89_08420</name>
</gene>
<organism evidence="9 10">
    <name type="scientific">Muricoccus nepalensis</name>
    <dbReference type="NCBI Taxonomy" id="1854500"/>
    <lineage>
        <taxon>Bacteria</taxon>
        <taxon>Pseudomonadati</taxon>
        <taxon>Pseudomonadota</taxon>
        <taxon>Alphaproteobacteria</taxon>
        <taxon>Acetobacterales</taxon>
        <taxon>Roseomonadaceae</taxon>
        <taxon>Muricoccus</taxon>
    </lineage>
</organism>
<evidence type="ECO:0000256" key="3">
    <source>
        <dbReference type="ARBA" id="ARBA00022553"/>
    </source>
</evidence>
<reference evidence="9 10" key="1">
    <citation type="journal article" date="2019" name="Environ. Microbiol.">
        <title>Species interactions and distinct microbial communities in high Arctic permafrost affected cryosols are associated with the CH4 and CO2 gas fluxes.</title>
        <authorList>
            <person name="Altshuler I."/>
            <person name="Hamel J."/>
            <person name="Turney S."/>
            <person name="Magnuson E."/>
            <person name="Levesque R."/>
            <person name="Greer C."/>
            <person name="Whyte L.G."/>
        </authorList>
    </citation>
    <scope>NUCLEOTIDE SEQUENCE [LARGE SCALE GENOMIC DNA]</scope>
    <source>
        <strain evidence="9 10">S9.3B</strain>
    </source>
</reference>
<dbReference type="RefSeq" id="WP_140882352.1">
    <property type="nucleotide sequence ID" value="NZ_RCZP01000005.1"/>
</dbReference>
<dbReference type="SUPFAM" id="SSF55785">
    <property type="entry name" value="PYP-like sensor domain (PAS domain)"/>
    <property type="match status" value="1"/>
</dbReference>
<dbReference type="InterPro" id="IPR011102">
    <property type="entry name" value="Sig_transdc_His_kinase_HWE"/>
</dbReference>
<keyword evidence="10" id="KW-1185">Reference proteome</keyword>
<dbReference type="Gene3D" id="3.30.565.10">
    <property type="entry name" value="Histidine kinase-like ATPase, C-terminal domain"/>
    <property type="match status" value="1"/>
</dbReference>
<evidence type="ECO:0000313" key="9">
    <source>
        <dbReference type="EMBL" id="TPG58620.1"/>
    </source>
</evidence>
<dbReference type="OrthoDB" id="5287260at2"/>
<name>A0A502GBA6_9PROT</name>
<dbReference type="InterPro" id="IPR000014">
    <property type="entry name" value="PAS"/>
</dbReference>
<comment type="caution">
    <text evidence="9">The sequence shown here is derived from an EMBL/GenBank/DDBJ whole genome shotgun (WGS) entry which is preliminary data.</text>
</comment>
<dbReference type="PROSITE" id="PS50112">
    <property type="entry name" value="PAS"/>
    <property type="match status" value="1"/>
</dbReference>
<dbReference type="PANTHER" id="PTHR41523">
    <property type="entry name" value="TWO-COMPONENT SYSTEM SENSOR PROTEIN"/>
    <property type="match status" value="1"/>
</dbReference>
<keyword evidence="7" id="KW-0067">ATP-binding</keyword>
<dbReference type="CDD" id="cd00130">
    <property type="entry name" value="PAS"/>
    <property type="match status" value="1"/>
</dbReference>
<dbReference type="PANTHER" id="PTHR41523:SF8">
    <property type="entry name" value="ETHYLENE RESPONSE SENSOR PROTEIN"/>
    <property type="match status" value="1"/>
</dbReference>
<evidence type="ECO:0000256" key="5">
    <source>
        <dbReference type="ARBA" id="ARBA00022741"/>
    </source>
</evidence>
<dbReference type="Pfam" id="PF08447">
    <property type="entry name" value="PAS_3"/>
    <property type="match status" value="1"/>
</dbReference>
<evidence type="ECO:0000256" key="7">
    <source>
        <dbReference type="ARBA" id="ARBA00022840"/>
    </source>
</evidence>
<dbReference type="GO" id="GO:0004673">
    <property type="term" value="F:protein histidine kinase activity"/>
    <property type="evidence" value="ECO:0007669"/>
    <property type="project" value="UniProtKB-EC"/>
</dbReference>
<dbReference type="EMBL" id="RCZP01000005">
    <property type="protein sequence ID" value="TPG58620.1"/>
    <property type="molecule type" value="Genomic_DNA"/>
</dbReference>
<evidence type="ECO:0000256" key="1">
    <source>
        <dbReference type="ARBA" id="ARBA00000085"/>
    </source>
</evidence>
<dbReference type="InterPro" id="IPR013655">
    <property type="entry name" value="PAS_fold_3"/>
</dbReference>